<evidence type="ECO:0000313" key="1">
    <source>
        <dbReference type="Proteomes" id="UP000887579"/>
    </source>
</evidence>
<organism evidence="1 2">
    <name type="scientific">Panagrolaimus sp. ES5</name>
    <dbReference type="NCBI Taxonomy" id="591445"/>
    <lineage>
        <taxon>Eukaryota</taxon>
        <taxon>Metazoa</taxon>
        <taxon>Ecdysozoa</taxon>
        <taxon>Nematoda</taxon>
        <taxon>Chromadorea</taxon>
        <taxon>Rhabditida</taxon>
        <taxon>Tylenchina</taxon>
        <taxon>Panagrolaimomorpha</taxon>
        <taxon>Panagrolaimoidea</taxon>
        <taxon>Panagrolaimidae</taxon>
        <taxon>Panagrolaimus</taxon>
    </lineage>
</organism>
<accession>A0AC34FSH5</accession>
<evidence type="ECO:0000313" key="2">
    <source>
        <dbReference type="WBParaSite" id="ES5_v2.g20422.t1"/>
    </source>
</evidence>
<sequence length="750" mass="86752">MEKANPFIRDSQSRIQNPFEFPRQQENEDTRTPEKMEFKQSHKLFNPNELLPQKAEPTEFERLKTNANQLFKATRFKEAVKAYSDILYYTSMTNKEKSLIYSNRCASYFMLLSEKHSLRKAKKDAVKAIQLNPTWWKGHYRLGLCHLELEEWIDAQASFTNALNLNEDCEEIITSMKVVEKGLMEVKLNYQQIRLLNQKDVPHYRNTYFYDSNDEESSEAEAKRSPGNYDPDPLWEMGDQSFVSLISDRPNANTSFHSDPESPFNSSNSSPINADPQHLSAESESEIITLESGDEQAAQNPFIKVDKIDSTQLMKQVYGLENSHQNFPIQSSAPDFPPNEKGIYVCIINANHIEKIAVLRDDKLGPWNSGGKKYSIDKIGLFKREESYEAVTRSTEGAEKIGRLCRMNHPTLKVKKRIYWDFNPNCKETPVAHTFIVILYDVEENFELTKEQKSKNRRLSKAASSKLDHIIIGRTGKEALQKFYENGGMINNDKTSLPSISQIRNKMAYSPRWQPSTKRGRPKNEDSEEFRRLVDERYIIRAHYVGDDISEERIMLATKAHMYYFKHVLHKKKKVQKFVDLTEELLQFPENQRMDQAKELINSKLFKEHEESGICYLDVTFNLSSQFHVAMLLCSCQHIRNEKGAPYVFIPAVLLSKTHKKEDFKWFGAELEKRIGSDVCSRVYMTDAEKSLEGLSECSAFKPPCTKLNCNIHNVQNVKDYCDDDVEIIRDIFGVNEGATHVMGLIDEME</sequence>
<name>A0AC34FSH5_9BILA</name>
<reference evidence="2" key="1">
    <citation type="submission" date="2022-11" db="UniProtKB">
        <authorList>
            <consortium name="WormBaseParasite"/>
        </authorList>
    </citation>
    <scope>IDENTIFICATION</scope>
</reference>
<dbReference type="Proteomes" id="UP000887579">
    <property type="component" value="Unplaced"/>
</dbReference>
<dbReference type="WBParaSite" id="ES5_v2.g20422.t1">
    <property type="protein sequence ID" value="ES5_v2.g20422.t1"/>
    <property type="gene ID" value="ES5_v2.g20422"/>
</dbReference>
<protein>
    <submittedName>
        <fullName evidence="2">Uncharacterized protein</fullName>
    </submittedName>
</protein>
<proteinExistence type="predicted"/>